<dbReference type="EMBL" id="BGZK01000643">
    <property type="protein sequence ID" value="GBP54318.1"/>
    <property type="molecule type" value="Genomic_DNA"/>
</dbReference>
<sequence>MSWVRVSEELRYRDTWELRATRRLTAYYCFDPGIEKQGTSDDEQTKVVYLSSAGARRAAGGARGAAGRADIGPLTQNDVITGLHNARITFRHLDARALCRVAIAKRPLRNAPIRISRLALIE</sequence>
<gene>
    <name evidence="1" type="ORF">EVAR_32665_1</name>
</gene>
<evidence type="ECO:0000313" key="2">
    <source>
        <dbReference type="Proteomes" id="UP000299102"/>
    </source>
</evidence>
<proteinExistence type="predicted"/>
<name>A0A4C1WSF3_EUMVA</name>
<protein>
    <submittedName>
        <fullName evidence="1">Uncharacterized protein</fullName>
    </submittedName>
</protein>
<accession>A0A4C1WSF3</accession>
<dbReference type="Proteomes" id="UP000299102">
    <property type="component" value="Unassembled WGS sequence"/>
</dbReference>
<keyword evidence="2" id="KW-1185">Reference proteome</keyword>
<dbReference type="AlphaFoldDB" id="A0A4C1WSF3"/>
<evidence type="ECO:0000313" key="1">
    <source>
        <dbReference type="EMBL" id="GBP54318.1"/>
    </source>
</evidence>
<organism evidence="1 2">
    <name type="scientific">Eumeta variegata</name>
    <name type="common">Bagworm moth</name>
    <name type="synonym">Eumeta japonica</name>
    <dbReference type="NCBI Taxonomy" id="151549"/>
    <lineage>
        <taxon>Eukaryota</taxon>
        <taxon>Metazoa</taxon>
        <taxon>Ecdysozoa</taxon>
        <taxon>Arthropoda</taxon>
        <taxon>Hexapoda</taxon>
        <taxon>Insecta</taxon>
        <taxon>Pterygota</taxon>
        <taxon>Neoptera</taxon>
        <taxon>Endopterygota</taxon>
        <taxon>Lepidoptera</taxon>
        <taxon>Glossata</taxon>
        <taxon>Ditrysia</taxon>
        <taxon>Tineoidea</taxon>
        <taxon>Psychidae</taxon>
        <taxon>Oiketicinae</taxon>
        <taxon>Eumeta</taxon>
    </lineage>
</organism>
<reference evidence="1 2" key="1">
    <citation type="journal article" date="2019" name="Commun. Biol.">
        <title>The bagworm genome reveals a unique fibroin gene that provides high tensile strength.</title>
        <authorList>
            <person name="Kono N."/>
            <person name="Nakamura H."/>
            <person name="Ohtoshi R."/>
            <person name="Tomita M."/>
            <person name="Numata K."/>
            <person name="Arakawa K."/>
        </authorList>
    </citation>
    <scope>NUCLEOTIDE SEQUENCE [LARGE SCALE GENOMIC DNA]</scope>
</reference>
<comment type="caution">
    <text evidence="1">The sequence shown here is derived from an EMBL/GenBank/DDBJ whole genome shotgun (WGS) entry which is preliminary data.</text>
</comment>